<dbReference type="PRINTS" id="PR00313">
    <property type="entry name" value="CABNDNGRPT"/>
</dbReference>
<sequence>MLAGAFFIWKMRRIITLPSGFAMTTTAIPAQTSLLLSPEDGTSRFGAEYAPRITGTAGGGFVAMWHDFLPQTAGTAPSGYPYAVDADGGVTMMVRRFGADGAALGPAAPVSANLAGNFDGHGLVTLSNGLVAGGFGVADVTAGTSRIGAFLMDPATGSLVGGELAVATGGAFSEGVNFNQIVALSAGRAGLLYTDGAGSPDRLVLQVIEADGTLGDSSTILNSNGAFVGIGVHDGTAALQGPNADVLAVAAQRFTGFATVSEIVFRNLDGSVAALPAFSPVNPDGYLPVLAARPDGGLVVAHTLSINPGVSVVRVYFLDATGAQQGDARDVTFAANSFGTTELTVLPDGDVLVAISGFATGGFDPNILAQRLNADGTLDGGVIRLDATTQGQQTRPEMAVTGDDTLVVAFEDTFNGSDYRILAARFQVVDPPALQLFGTARANALEGGAGDDTMLGRGGDDLLEGGAGDDLLKGHAGNDRLLGEDGDDKLIEEDGADTLDGGAGSDLLFAGGGDDLLQGGAGFDTLLGGAGADSLQGGADTDLLRGDEGGDLLQGEQGIDILLGDAGADTIEGGDGADVLRGGTEGDLLRGGAGIDVLLGDDGDDTLDGGAGVDLMRGGAGNDVFVFGPGDSAPLTPDTILGFVRGEDRIDLTAFGGLDFIGTTDFTGGEGIAELRLERDLVLRVLRVEVDSGDADAEADLVVLLTGLSLPAESAFLL</sequence>
<protein>
    <recommendedName>
        <fullName evidence="5">Peptidase M10 serralysin C-terminal domain-containing protein</fullName>
    </recommendedName>
</protein>
<dbReference type="InterPro" id="IPR050557">
    <property type="entry name" value="RTX_toxin/Mannuronan_C5-epim"/>
</dbReference>
<comment type="subcellular location">
    <subcellularLocation>
        <location evidence="2">Secreted</location>
    </subcellularLocation>
</comment>
<dbReference type="Pfam" id="PF08548">
    <property type="entry name" value="Peptidase_M10_C"/>
    <property type="match status" value="1"/>
</dbReference>
<dbReference type="InterPro" id="IPR018511">
    <property type="entry name" value="Hemolysin-typ_Ca-bd_CS"/>
</dbReference>
<dbReference type="Proteomes" id="UP000245765">
    <property type="component" value="Unassembled WGS sequence"/>
</dbReference>
<feature type="domain" description="Peptidase M10 serralysin C-terminal" evidence="5">
    <location>
        <begin position="591"/>
        <end position="709"/>
    </location>
</feature>
<dbReference type="Gene3D" id="2.150.10.10">
    <property type="entry name" value="Serralysin-like metalloprotease, C-terminal"/>
    <property type="match status" value="4"/>
</dbReference>
<keyword evidence="3" id="KW-0964">Secreted</keyword>
<dbReference type="Pfam" id="PF00353">
    <property type="entry name" value="HemolysinCabind"/>
    <property type="match status" value="4"/>
</dbReference>
<evidence type="ECO:0000313" key="7">
    <source>
        <dbReference type="Proteomes" id="UP000245765"/>
    </source>
</evidence>
<evidence type="ECO:0000256" key="2">
    <source>
        <dbReference type="ARBA" id="ARBA00004613"/>
    </source>
</evidence>
<dbReference type="InterPro" id="IPR013858">
    <property type="entry name" value="Peptidase_M10B_C"/>
</dbReference>
<dbReference type="PANTHER" id="PTHR38340">
    <property type="entry name" value="S-LAYER PROTEIN"/>
    <property type="match status" value="1"/>
</dbReference>
<dbReference type="GO" id="GO:0005615">
    <property type="term" value="C:extracellular space"/>
    <property type="evidence" value="ECO:0007669"/>
    <property type="project" value="InterPro"/>
</dbReference>
<dbReference type="GO" id="GO:0005509">
    <property type="term" value="F:calcium ion binding"/>
    <property type="evidence" value="ECO:0007669"/>
    <property type="project" value="InterPro"/>
</dbReference>
<dbReference type="SUPFAM" id="SSF51120">
    <property type="entry name" value="beta-Roll"/>
    <property type="match status" value="2"/>
</dbReference>
<gene>
    <name evidence="6" type="ORF">DFH01_04540</name>
</gene>
<dbReference type="InterPro" id="IPR001343">
    <property type="entry name" value="Hemolysn_Ca-bd"/>
</dbReference>
<dbReference type="InterPro" id="IPR011049">
    <property type="entry name" value="Serralysin-like_metalloprot_C"/>
</dbReference>
<evidence type="ECO:0000256" key="3">
    <source>
        <dbReference type="ARBA" id="ARBA00022525"/>
    </source>
</evidence>
<dbReference type="EMBL" id="QGNA01000001">
    <property type="protein sequence ID" value="PWS38551.1"/>
    <property type="molecule type" value="Genomic_DNA"/>
</dbReference>
<reference evidence="7" key="1">
    <citation type="submission" date="2018-05" db="EMBL/GenBank/DDBJ databases">
        <authorList>
            <person name="Du Z."/>
            <person name="Wang X."/>
        </authorList>
    </citation>
    <scope>NUCLEOTIDE SEQUENCE [LARGE SCALE GENOMIC DNA]</scope>
    <source>
        <strain evidence="7">CQN31</strain>
    </source>
</reference>
<evidence type="ECO:0000256" key="4">
    <source>
        <dbReference type="ARBA" id="ARBA00022737"/>
    </source>
</evidence>
<dbReference type="PANTHER" id="PTHR38340:SF1">
    <property type="entry name" value="S-LAYER PROTEIN"/>
    <property type="match status" value="1"/>
</dbReference>
<comment type="cofactor">
    <cofactor evidence="1">
        <name>Ca(2+)</name>
        <dbReference type="ChEBI" id="CHEBI:29108"/>
    </cofactor>
</comment>
<evidence type="ECO:0000256" key="1">
    <source>
        <dbReference type="ARBA" id="ARBA00001913"/>
    </source>
</evidence>
<dbReference type="PROSITE" id="PS00330">
    <property type="entry name" value="HEMOLYSIN_CALCIUM"/>
    <property type="match status" value="4"/>
</dbReference>
<evidence type="ECO:0000313" key="6">
    <source>
        <dbReference type="EMBL" id="PWS38551.1"/>
    </source>
</evidence>
<name>A0A317FHJ4_9PROT</name>
<dbReference type="AlphaFoldDB" id="A0A317FHJ4"/>
<comment type="caution">
    <text evidence="6">The sequence shown here is derived from an EMBL/GenBank/DDBJ whole genome shotgun (WGS) entry which is preliminary data.</text>
</comment>
<keyword evidence="4" id="KW-0677">Repeat</keyword>
<accession>A0A317FHJ4</accession>
<proteinExistence type="predicted"/>
<evidence type="ECO:0000259" key="5">
    <source>
        <dbReference type="Pfam" id="PF08548"/>
    </source>
</evidence>
<keyword evidence="7" id="KW-1185">Reference proteome</keyword>
<organism evidence="6 7">
    <name type="scientific">Falsiroseomonas bella</name>
    <dbReference type="NCBI Taxonomy" id="2184016"/>
    <lineage>
        <taxon>Bacteria</taxon>
        <taxon>Pseudomonadati</taxon>
        <taxon>Pseudomonadota</taxon>
        <taxon>Alphaproteobacteria</taxon>
        <taxon>Acetobacterales</taxon>
        <taxon>Roseomonadaceae</taxon>
        <taxon>Falsiroseomonas</taxon>
    </lineage>
</organism>